<evidence type="ECO:0000256" key="1">
    <source>
        <dbReference type="SAM" id="MobiDB-lite"/>
    </source>
</evidence>
<evidence type="ECO:0000313" key="3">
    <source>
        <dbReference type="Proteomes" id="UP001189429"/>
    </source>
</evidence>
<keyword evidence="3" id="KW-1185">Reference proteome</keyword>
<evidence type="ECO:0000313" key="2">
    <source>
        <dbReference type="EMBL" id="CAK0885847.1"/>
    </source>
</evidence>
<comment type="caution">
    <text evidence="2">The sequence shown here is derived from an EMBL/GenBank/DDBJ whole genome shotgun (WGS) entry which is preliminary data.</text>
</comment>
<evidence type="ECO:0008006" key="4">
    <source>
        <dbReference type="Google" id="ProtNLM"/>
    </source>
</evidence>
<dbReference type="PANTHER" id="PTHR40861:SF1">
    <property type="entry name" value="PHOSPHATIDATE PHOSPHATASE APP1 CATALYTIC DOMAIN-CONTAINING PROTEIN"/>
    <property type="match status" value="1"/>
</dbReference>
<feature type="compositionally biased region" description="Basic residues" evidence="1">
    <location>
        <begin position="191"/>
        <end position="201"/>
    </location>
</feature>
<protein>
    <recommendedName>
        <fullName evidence="4">Phosphatidate phosphatase APP1 catalytic domain-containing protein</fullName>
    </recommendedName>
</protein>
<gene>
    <name evidence="2" type="ORF">PCOR1329_LOCUS67342</name>
</gene>
<name>A0ABN9WHA6_9DINO</name>
<sequence length="609" mass="66195">MELTVRVMDAHVRGDACVGEARLPLRDTAESGAVTVRLLGGGFASCSIRWSVLHLHGASGEALLQPPSLEDPGTSAPTSATRRRSATRSSTSRRQMRPRPTSAPRRGAPRAARCRSSPRRPGGELHDLVPSSAPRHQASSGRSCGKARSPRRSSSGGRRPRMPPPRPRTSSRARRALGRAPGRCGTWWPRWRSHRPPSARRPRIEARDRAGVNELILQAPLAWALASDGADLVVEAISGSLDLLEPLARSRLAGVLLEQLKQGSSDDNPTAAGKARKKEKLVWQLLKTSLGDSLMELKRLIDTAGTGQNLLSVCGEISPELCTSLMDHFLVEGSKVMRKPIHVLSDIDMTVWVGTFGAGGPKFPQGPIPGALQLFQALGGRITFLSARPPVWESRTRGALLDDIGIAEATVLQGTLENVVRCLFQPAEARRGMGQQKEKAFNEFVDLYPEARFVFFGDSGEGDVDFALAFMQDAAGAAAVSVGRVALIHDVVGADGVEPKTSPEEREALGRRGVHVFDTYVGAALHLFRLGILDEGQLRRAAQSCADELYERAPGEFRSLDVSKARTEELRRDLDAIWKKNQRQKGKLLEGRADFWEAPTLEIRGPPSM</sequence>
<feature type="compositionally biased region" description="Low complexity" evidence="1">
    <location>
        <begin position="178"/>
        <end position="190"/>
    </location>
</feature>
<accession>A0ABN9WHA6</accession>
<dbReference type="Proteomes" id="UP001189429">
    <property type="component" value="Unassembled WGS sequence"/>
</dbReference>
<feature type="region of interest" description="Disordered" evidence="1">
    <location>
        <begin position="62"/>
        <end position="202"/>
    </location>
</feature>
<proteinExistence type="predicted"/>
<organism evidence="2 3">
    <name type="scientific">Prorocentrum cordatum</name>
    <dbReference type="NCBI Taxonomy" id="2364126"/>
    <lineage>
        <taxon>Eukaryota</taxon>
        <taxon>Sar</taxon>
        <taxon>Alveolata</taxon>
        <taxon>Dinophyceae</taxon>
        <taxon>Prorocentrales</taxon>
        <taxon>Prorocentraceae</taxon>
        <taxon>Prorocentrum</taxon>
    </lineage>
</organism>
<reference evidence="2" key="1">
    <citation type="submission" date="2023-10" db="EMBL/GenBank/DDBJ databases">
        <authorList>
            <person name="Chen Y."/>
            <person name="Shah S."/>
            <person name="Dougan E. K."/>
            <person name="Thang M."/>
            <person name="Chan C."/>
        </authorList>
    </citation>
    <scope>NUCLEOTIDE SEQUENCE [LARGE SCALE GENOMIC DNA]</scope>
</reference>
<feature type="compositionally biased region" description="Low complexity" evidence="1">
    <location>
        <begin position="87"/>
        <end position="111"/>
    </location>
</feature>
<dbReference type="EMBL" id="CAUYUJ010018725">
    <property type="protein sequence ID" value="CAK0885847.1"/>
    <property type="molecule type" value="Genomic_DNA"/>
</dbReference>
<dbReference type="PANTHER" id="PTHR40861">
    <property type="entry name" value="DUF2183 DOMAIN-CONTAINING PROTEIN"/>
    <property type="match status" value="1"/>
</dbReference>